<accession>D8RT14</accession>
<proteinExistence type="predicted"/>
<dbReference type="KEGG" id="smo:SELMODRAFT_414523"/>
<gene>
    <name evidence="1" type="ORF">SELMODRAFT_414523</name>
</gene>
<dbReference type="HOGENOM" id="CLU_2201593_0_0_1"/>
<dbReference type="InParanoid" id="D8RT14"/>
<keyword evidence="2" id="KW-1185">Reference proteome</keyword>
<organism evidence="2">
    <name type="scientific">Selaginella moellendorffii</name>
    <name type="common">Spikemoss</name>
    <dbReference type="NCBI Taxonomy" id="88036"/>
    <lineage>
        <taxon>Eukaryota</taxon>
        <taxon>Viridiplantae</taxon>
        <taxon>Streptophyta</taxon>
        <taxon>Embryophyta</taxon>
        <taxon>Tracheophyta</taxon>
        <taxon>Lycopodiopsida</taxon>
        <taxon>Selaginellales</taxon>
        <taxon>Selaginellaceae</taxon>
        <taxon>Selaginella</taxon>
    </lineage>
</organism>
<protein>
    <submittedName>
        <fullName evidence="1">Uncharacterized protein</fullName>
    </submittedName>
</protein>
<dbReference type="AlphaFoldDB" id="D8RT14"/>
<evidence type="ECO:0000313" key="2">
    <source>
        <dbReference type="Proteomes" id="UP000001514"/>
    </source>
</evidence>
<name>D8RT14_SELML</name>
<dbReference type="EMBL" id="GL377589">
    <property type="protein sequence ID" value="EFJ24598.1"/>
    <property type="molecule type" value="Genomic_DNA"/>
</dbReference>
<dbReference type="Proteomes" id="UP000001514">
    <property type="component" value="Unassembled WGS sequence"/>
</dbReference>
<reference evidence="1 2" key="1">
    <citation type="journal article" date="2011" name="Science">
        <title>The Selaginella genome identifies genetic changes associated with the evolution of vascular plants.</title>
        <authorList>
            <person name="Banks J.A."/>
            <person name="Nishiyama T."/>
            <person name="Hasebe M."/>
            <person name="Bowman J.L."/>
            <person name="Gribskov M."/>
            <person name="dePamphilis C."/>
            <person name="Albert V.A."/>
            <person name="Aono N."/>
            <person name="Aoyama T."/>
            <person name="Ambrose B.A."/>
            <person name="Ashton N.W."/>
            <person name="Axtell M.J."/>
            <person name="Barker E."/>
            <person name="Barker M.S."/>
            <person name="Bennetzen J.L."/>
            <person name="Bonawitz N.D."/>
            <person name="Chapple C."/>
            <person name="Cheng C."/>
            <person name="Correa L.G."/>
            <person name="Dacre M."/>
            <person name="DeBarry J."/>
            <person name="Dreyer I."/>
            <person name="Elias M."/>
            <person name="Engstrom E.M."/>
            <person name="Estelle M."/>
            <person name="Feng L."/>
            <person name="Finet C."/>
            <person name="Floyd S.K."/>
            <person name="Frommer W.B."/>
            <person name="Fujita T."/>
            <person name="Gramzow L."/>
            <person name="Gutensohn M."/>
            <person name="Harholt J."/>
            <person name="Hattori M."/>
            <person name="Heyl A."/>
            <person name="Hirai T."/>
            <person name="Hiwatashi Y."/>
            <person name="Ishikawa M."/>
            <person name="Iwata M."/>
            <person name="Karol K.G."/>
            <person name="Koehler B."/>
            <person name="Kolukisaoglu U."/>
            <person name="Kubo M."/>
            <person name="Kurata T."/>
            <person name="Lalonde S."/>
            <person name="Li K."/>
            <person name="Li Y."/>
            <person name="Litt A."/>
            <person name="Lyons E."/>
            <person name="Manning G."/>
            <person name="Maruyama T."/>
            <person name="Michael T.P."/>
            <person name="Mikami K."/>
            <person name="Miyazaki S."/>
            <person name="Morinaga S."/>
            <person name="Murata T."/>
            <person name="Mueller-Roeber B."/>
            <person name="Nelson D.R."/>
            <person name="Obara M."/>
            <person name="Oguri Y."/>
            <person name="Olmstead R.G."/>
            <person name="Onodera N."/>
            <person name="Petersen B.L."/>
            <person name="Pils B."/>
            <person name="Prigge M."/>
            <person name="Rensing S.A."/>
            <person name="Riano-Pachon D.M."/>
            <person name="Roberts A.W."/>
            <person name="Sato Y."/>
            <person name="Scheller H.V."/>
            <person name="Schulz B."/>
            <person name="Schulz C."/>
            <person name="Shakirov E.V."/>
            <person name="Shibagaki N."/>
            <person name="Shinohara N."/>
            <person name="Shippen D.E."/>
            <person name="Soerensen I."/>
            <person name="Sotooka R."/>
            <person name="Sugimoto N."/>
            <person name="Sugita M."/>
            <person name="Sumikawa N."/>
            <person name="Tanurdzic M."/>
            <person name="Theissen G."/>
            <person name="Ulvskov P."/>
            <person name="Wakazuki S."/>
            <person name="Weng J.K."/>
            <person name="Willats W.W."/>
            <person name="Wipf D."/>
            <person name="Wolf P.G."/>
            <person name="Yang L."/>
            <person name="Zimmer A.D."/>
            <person name="Zhu Q."/>
            <person name="Mitros T."/>
            <person name="Hellsten U."/>
            <person name="Loque D."/>
            <person name="Otillar R."/>
            <person name="Salamov A."/>
            <person name="Schmutz J."/>
            <person name="Shapiro H."/>
            <person name="Lindquist E."/>
            <person name="Lucas S."/>
            <person name="Rokhsar D."/>
            <person name="Grigoriev I.V."/>
        </authorList>
    </citation>
    <scope>NUCLEOTIDE SEQUENCE [LARGE SCALE GENOMIC DNA]</scope>
</reference>
<dbReference type="STRING" id="88036.D8RT14"/>
<dbReference type="Gramene" id="EFJ24598">
    <property type="protein sequence ID" value="EFJ24598"/>
    <property type="gene ID" value="SELMODRAFT_414523"/>
</dbReference>
<sequence length="108" mass="11942">MAIRQDTIVAIGRCQDTDGSPASISGTKVFSHLKPDWGLNILIVPMGYHNIFNVLKIGDQNIEDASLGLLFGIGVVPQKKIVFNDTINIRYGRLSATEEEARDERDLE</sequence>
<evidence type="ECO:0000313" key="1">
    <source>
        <dbReference type="EMBL" id="EFJ24598.1"/>
    </source>
</evidence>